<dbReference type="Proteomes" id="UP000481360">
    <property type="component" value="Unassembled WGS sequence"/>
</dbReference>
<dbReference type="InterPro" id="IPR002563">
    <property type="entry name" value="Flavin_Rdtase-like_dom"/>
</dbReference>
<gene>
    <name evidence="3" type="ORF">G7043_13715</name>
</gene>
<evidence type="ECO:0000313" key="3">
    <source>
        <dbReference type="EMBL" id="NGY59981.1"/>
    </source>
</evidence>
<evidence type="ECO:0000313" key="4">
    <source>
        <dbReference type="Proteomes" id="UP000481360"/>
    </source>
</evidence>
<dbReference type="GO" id="GO:0006208">
    <property type="term" value="P:pyrimidine nucleobase catabolic process"/>
    <property type="evidence" value="ECO:0007669"/>
    <property type="project" value="TreeGrafter"/>
</dbReference>
<proteinExistence type="predicted"/>
<dbReference type="GO" id="GO:0010181">
    <property type="term" value="F:FMN binding"/>
    <property type="evidence" value="ECO:0007669"/>
    <property type="project" value="InterPro"/>
</dbReference>
<evidence type="ECO:0000259" key="2">
    <source>
        <dbReference type="SMART" id="SM00903"/>
    </source>
</evidence>
<dbReference type="InterPro" id="IPR050268">
    <property type="entry name" value="NADH-dep_flavin_reductase"/>
</dbReference>
<name>A0A7C9VV64_9PSEU</name>
<dbReference type="RefSeq" id="WP_166045992.1">
    <property type="nucleotide sequence ID" value="NZ_JAAMPJ010000003.1"/>
</dbReference>
<reference evidence="3 4" key="1">
    <citation type="submission" date="2020-03" db="EMBL/GenBank/DDBJ databases">
        <title>Isolation and identification of active actinomycetes.</title>
        <authorList>
            <person name="Sun X."/>
        </authorList>
    </citation>
    <scope>NUCLEOTIDE SEQUENCE [LARGE SCALE GENOMIC DNA]</scope>
    <source>
        <strain evidence="3 4">NEAU-D13</strain>
    </source>
</reference>
<sequence>MTTTVPEGLSVALHQHAKGVAVVTAGLAAPVGFCATSLAPVSLDPPLLSFAINTESASWPVIETAEHVSVNLLADDQEDVARAFSRPGAEKFGPATRWYRDSAGLPALRGVLCRWRIAPLERVRVGRHALVVGLVVAVERGFPAKSPLVHFDGRYGRLSAD</sequence>
<organism evidence="3 4">
    <name type="scientific">Lentzea alba</name>
    <dbReference type="NCBI Taxonomy" id="2714351"/>
    <lineage>
        <taxon>Bacteria</taxon>
        <taxon>Bacillati</taxon>
        <taxon>Actinomycetota</taxon>
        <taxon>Actinomycetes</taxon>
        <taxon>Pseudonocardiales</taxon>
        <taxon>Pseudonocardiaceae</taxon>
        <taxon>Lentzea</taxon>
    </lineage>
</organism>
<dbReference type="EMBL" id="JAAMPJ010000003">
    <property type="protein sequence ID" value="NGY59981.1"/>
    <property type="molecule type" value="Genomic_DNA"/>
</dbReference>
<dbReference type="Pfam" id="PF01613">
    <property type="entry name" value="Flavin_Reduct"/>
    <property type="match status" value="1"/>
</dbReference>
<keyword evidence="1" id="KW-0560">Oxidoreductase</keyword>
<dbReference type="PANTHER" id="PTHR30466">
    <property type="entry name" value="FLAVIN REDUCTASE"/>
    <property type="match status" value="1"/>
</dbReference>
<dbReference type="PANTHER" id="PTHR30466:SF1">
    <property type="entry name" value="FMN REDUCTASE (NADH) RUTF"/>
    <property type="match status" value="1"/>
</dbReference>
<dbReference type="AlphaFoldDB" id="A0A7C9VV64"/>
<dbReference type="InterPro" id="IPR012349">
    <property type="entry name" value="Split_barrel_FMN-bd"/>
</dbReference>
<protein>
    <submittedName>
        <fullName evidence="3">Flavin reductase</fullName>
    </submittedName>
</protein>
<dbReference type="SMART" id="SM00903">
    <property type="entry name" value="Flavin_Reduct"/>
    <property type="match status" value="1"/>
</dbReference>
<dbReference type="Gene3D" id="2.30.110.10">
    <property type="entry name" value="Electron Transport, Fmn-binding Protein, Chain A"/>
    <property type="match status" value="1"/>
</dbReference>
<comment type="caution">
    <text evidence="3">The sequence shown here is derived from an EMBL/GenBank/DDBJ whole genome shotgun (WGS) entry which is preliminary data.</text>
</comment>
<evidence type="ECO:0000256" key="1">
    <source>
        <dbReference type="ARBA" id="ARBA00023002"/>
    </source>
</evidence>
<dbReference type="GO" id="GO:0042602">
    <property type="term" value="F:riboflavin reductase (NADPH) activity"/>
    <property type="evidence" value="ECO:0007669"/>
    <property type="project" value="TreeGrafter"/>
</dbReference>
<feature type="domain" description="Flavin reductase like" evidence="2">
    <location>
        <begin position="13"/>
        <end position="157"/>
    </location>
</feature>
<dbReference type="SUPFAM" id="SSF50475">
    <property type="entry name" value="FMN-binding split barrel"/>
    <property type="match status" value="1"/>
</dbReference>
<accession>A0A7C9VV64</accession>
<keyword evidence="4" id="KW-1185">Reference proteome</keyword>